<dbReference type="Gene3D" id="3.40.50.1820">
    <property type="entry name" value="alpha/beta hydrolase"/>
    <property type="match status" value="1"/>
</dbReference>
<dbReference type="Proteomes" id="UP000007799">
    <property type="component" value="Unassembled WGS sequence"/>
</dbReference>
<dbReference type="PANTHER" id="PTHR10061:SF0">
    <property type="entry name" value="S-FORMYLGLUTATHIONE HYDROLASE"/>
    <property type="match status" value="1"/>
</dbReference>
<dbReference type="Pfam" id="PF00756">
    <property type="entry name" value="Esterase"/>
    <property type="match status" value="1"/>
</dbReference>
<feature type="compositionally biased region" description="Acidic residues" evidence="7">
    <location>
        <begin position="287"/>
        <end position="298"/>
    </location>
</feature>
<evidence type="ECO:0000256" key="1">
    <source>
        <dbReference type="ARBA" id="ARBA00005622"/>
    </source>
</evidence>
<comment type="subcellular location">
    <subcellularLocation>
        <location evidence="6">Cytoplasm</location>
    </subcellularLocation>
</comment>
<dbReference type="eggNOG" id="KOG3101">
    <property type="taxonomic scope" value="Eukaryota"/>
</dbReference>
<dbReference type="InterPro" id="IPR000801">
    <property type="entry name" value="Esterase-like"/>
</dbReference>
<sequence length="307" mass="33784">MSELCEVGSAQKCFGGVLKQFSHHSEVLHCTMTFSIYFPKQATKESVPVLYYLSDIGCDHLTAAKETGAQRFCTEHGIAMVFPDTGPRNTPMHDEGSNQQLLEGATFVANATHEDWSMHFNMFSYLTEELPALIESSFDVTSAKSIMGHGMGGHGALVCALKRPELYASVSALAPICNPSDVAVGKRVFAQYFGEDDKAAWHQWDPVHLVQGYIGPELPILIDQGSDDLFYKTKQLRPDALVRASATNPLISVVLRVQDGYEHSHFFVQTFMDDHIMLHANTLVPPPDDDDDGDDEDQGDRGEGGSD</sequence>
<dbReference type="AlphaFoldDB" id="F2U939"/>
<dbReference type="GO" id="GO:0046294">
    <property type="term" value="P:formaldehyde catabolic process"/>
    <property type="evidence" value="ECO:0007669"/>
    <property type="project" value="InterPro"/>
</dbReference>
<dbReference type="NCBIfam" id="TIGR02821">
    <property type="entry name" value="fghA_ester_D"/>
    <property type="match status" value="1"/>
</dbReference>
<reference evidence="8" key="1">
    <citation type="submission" date="2009-08" db="EMBL/GenBank/DDBJ databases">
        <title>Annotation of Salpingoeca rosetta.</title>
        <authorList>
            <consortium name="The Broad Institute Genome Sequencing Platform"/>
            <person name="Russ C."/>
            <person name="Cuomo C."/>
            <person name="Burger G."/>
            <person name="Gray M.W."/>
            <person name="Holland P.W.H."/>
            <person name="King N."/>
            <person name="Lang F.B.F."/>
            <person name="Roger A.J."/>
            <person name="Ruiz-Trillo I."/>
            <person name="Young S.K."/>
            <person name="Zeng Q."/>
            <person name="Gargeya S."/>
            <person name="Alvarado L."/>
            <person name="Berlin A."/>
            <person name="Chapman S.B."/>
            <person name="Chen Z."/>
            <person name="Freedman E."/>
            <person name="Gellesch M."/>
            <person name="Goldberg J."/>
            <person name="Griggs A."/>
            <person name="Gujja S."/>
            <person name="Heilman E."/>
            <person name="Heiman D."/>
            <person name="Howarth C."/>
            <person name="Mehta T."/>
            <person name="Neiman D."/>
            <person name="Pearson M."/>
            <person name="Roberts A."/>
            <person name="Saif S."/>
            <person name="Shea T."/>
            <person name="Shenoy N."/>
            <person name="Sisk P."/>
            <person name="Stolte C."/>
            <person name="Sykes S."/>
            <person name="White J."/>
            <person name="Yandava C."/>
            <person name="Haas B."/>
            <person name="Nusbaum C."/>
            <person name="Birren B."/>
        </authorList>
    </citation>
    <scope>NUCLEOTIDE SEQUENCE [LARGE SCALE GENOMIC DNA]</scope>
    <source>
        <strain evidence="8">ATCC 50818</strain>
    </source>
</reference>
<keyword evidence="6" id="KW-0963">Cytoplasm</keyword>
<protein>
    <recommendedName>
        <fullName evidence="3 6">S-formylglutathione hydrolase</fullName>
        <ecNumber evidence="2 6">3.1.2.12</ecNumber>
    </recommendedName>
</protein>
<dbReference type="GO" id="GO:0018738">
    <property type="term" value="F:S-formylglutathione hydrolase activity"/>
    <property type="evidence" value="ECO:0007669"/>
    <property type="project" value="UniProtKB-EC"/>
</dbReference>
<comment type="function">
    <text evidence="6">Serine hydrolase involved in the detoxification of formaldehyde.</text>
</comment>
<comment type="catalytic activity">
    <reaction evidence="6">
        <text>S-formylglutathione + H2O = formate + glutathione + H(+)</text>
        <dbReference type="Rhea" id="RHEA:14961"/>
        <dbReference type="ChEBI" id="CHEBI:15377"/>
        <dbReference type="ChEBI" id="CHEBI:15378"/>
        <dbReference type="ChEBI" id="CHEBI:15740"/>
        <dbReference type="ChEBI" id="CHEBI:57688"/>
        <dbReference type="ChEBI" id="CHEBI:57925"/>
        <dbReference type="EC" id="3.1.2.12"/>
    </reaction>
</comment>
<dbReference type="InParanoid" id="F2U939"/>
<keyword evidence="5 6" id="KW-0378">Hydrolase</keyword>
<dbReference type="OrthoDB" id="420518at2759"/>
<dbReference type="PANTHER" id="PTHR10061">
    <property type="entry name" value="S-FORMYLGLUTATHIONE HYDROLASE"/>
    <property type="match status" value="1"/>
</dbReference>
<feature type="region of interest" description="Disordered" evidence="7">
    <location>
        <begin position="280"/>
        <end position="307"/>
    </location>
</feature>
<dbReference type="RefSeq" id="XP_004994273.1">
    <property type="nucleotide sequence ID" value="XM_004994216.1"/>
</dbReference>
<dbReference type="InterPro" id="IPR014186">
    <property type="entry name" value="S-formylglutathione_hydrol"/>
</dbReference>
<evidence type="ECO:0000313" key="9">
    <source>
        <dbReference type="Proteomes" id="UP000007799"/>
    </source>
</evidence>
<dbReference type="GeneID" id="16074852"/>
<dbReference type="SUPFAM" id="SSF53474">
    <property type="entry name" value="alpha/beta-Hydrolases"/>
    <property type="match status" value="1"/>
</dbReference>
<evidence type="ECO:0000313" key="8">
    <source>
        <dbReference type="EMBL" id="EGD73242.1"/>
    </source>
</evidence>
<evidence type="ECO:0000256" key="7">
    <source>
        <dbReference type="SAM" id="MobiDB-lite"/>
    </source>
</evidence>
<comment type="similarity">
    <text evidence="1 6">Belongs to the esterase D family.</text>
</comment>
<accession>F2U939</accession>
<evidence type="ECO:0000256" key="5">
    <source>
        <dbReference type="ARBA" id="ARBA00022801"/>
    </source>
</evidence>
<evidence type="ECO:0000256" key="4">
    <source>
        <dbReference type="ARBA" id="ARBA00022487"/>
    </source>
</evidence>
<dbReference type="EMBL" id="GL832965">
    <property type="protein sequence ID" value="EGD73242.1"/>
    <property type="molecule type" value="Genomic_DNA"/>
</dbReference>
<name>F2U939_SALR5</name>
<proteinExistence type="inferred from homology"/>
<dbReference type="GO" id="GO:0052689">
    <property type="term" value="F:carboxylic ester hydrolase activity"/>
    <property type="evidence" value="ECO:0007669"/>
    <property type="project" value="UniProtKB-KW"/>
</dbReference>
<gene>
    <name evidence="8" type="ORF">PTSG_04958</name>
</gene>
<evidence type="ECO:0000256" key="3">
    <source>
        <dbReference type="ARBA" id="ARBA00016774"/>
    </source>
</evidence>
<organism evidence="9">
    <name type="scientific">Salpingoeca rosetta (strain ATCC 50818 / BSB-021)</name>
    <dbReference type="NCBI Taxonomy" id="946362"/>
    <lineage>
        <taxon>Eukaryota</taxon>
        <taxon>Choanoflagellata</taxon>
        <taxon>Craspedida</taxon>
        <taxon>Salpingoecidae</taxon>
        <taxon>Salpingoeca</taxon>
    </lineage>
</organism>
<dbReference type="OMA" id="PSDCPWG"/>
<evidence type="ECO:0000256" key="6">
    <source>
        <dbReference type="RuleBase" id="RU363068"/>
    </source>
</evidence>
<keyword evidence="9" id="KW-1185">Reference proteome</keyword>
<dbReference type="GO" id="GO:0005829">
    <property type="term" value="C:cytosol"/>
    <property type="evidence" value="ECO:0007669"/>
    <property type="project" value="TreeGrafter"/>
</dbReference>
<dbReference type="InterPro" id="IPR029058">
    <property type="entry name" value="AB_hydrolase_fold"/>
</dbReference>
<keyword evidence="4 6" id="KW-0719">Serine esterase</keyword>
<dbReference type="STRING" id="946362.F2U939"/>
<evidence type="ECO:0000256" key="2">
    <source>
        <dbReference type="ARBA" id="ARBA00012479"/>
    </source>
</evidence>
<dbReference type="KEGG" id="sre:PTSG_04958"/>
<dbReference type="EC" id="3.1.2.12" evidence="2 6"/>